<dbReference type="SUPFAM" id="SSF54695">
    <property type="entry name" value="POZ domain"/>
    <property type="match status" value="1"/>
</dbReference>
<dbReference type="Proteomes" id="UP000616769">
    <property type="component" value="Unassembled WGS sequence"/>
</dbReference>
<evidence type="ECO:0000313" key="4">
    <source>
        <dbReference type="EMBL" id="KPM10214.1"/>
    </source>
</evidence>
<dbReference type="InterPro" id="IPR003131">
    <property type="entry name" value="T1-type_BTB"/>
</dbReference>
<dbReference type="OrthoDB" id="415460at2759"/>
<dbReference type="Pfam" id="PF02214">
    <property type="entry name" value="BTB_2"/>
    <property type="match status" value="1"/>
</dbReference>
<reference evidence="4 5" key="1">
    <citation type="journal article" date="2015" name="Parasit. Vectors">
        <title>Draft genome of the scabies mite.</title>
        <authorList>
            <person name="Rider S.D.Jr."/>
            <person name="Morgan M.S."/>
            <person name="Arlian L.G."/>
        </authorList>
    </citation>
    <scope>NUCLEOTIDE SEQUENCE [LARGE SCALE GENOMIC DNA]</scope>
    <source>
        <strain evidence="4">Arlian Lab</strain>
    </source>
</reference>
<accession>A0A132AGV0</accession>
<organism evidence="4 5">
    <name type="scientific">Sarcoptes scabiei</name>
    <name type="common">Itch mite</name>
    <name type="synonym">Acarus scabiei</name>
    <dbReference type="NCBI Taxonomy" id="52283"/>
    <lineage>
        <taxon>Eukaryota</taxon>
        <taxon>Metazoa</taxon>
        <taxon>Ecdysozoa</taxon>
        <taxon>Arthropoda</taxon>
        <taxon>Chelicerata</taxon>
        <taxon>Arachnida</taxon>
        <taxon>Acari</taxon>
        <taxon>Acariformes</taxon>
        <taxon>Sarcoptiformes</taxon>
        <taxon>Astigmata</taxon>
        <taxon>Psoroptidia</taxon>
        <taxon>Sarcoptoidea</taxon>
        <taxon>Sarcoptidae</taxon>
        <taxon>Sarcoptinae</taxon>
        <taxon>Sarcoptes</taxon>
    </lineage>
</organism>
<comment type="caution">
    <text evidence="4">The sequence shown here is derived from an EMBL/GenBank/DDBJ whole genome shotgun (WGS) entry which is preliminary data.</text>
</comment>
<dbReference type="AlphaFoldDB" id="A0A132AGV0"/>
<feature type="chain" id="PRO_5010784546" evidence="2">
    <location>
        <begin position="25"/>
        <end position="131"/>
    </location>
</feature>
<feature type="signal peptide" evidence="2">
    <location>
        <begin position="1"/>
        <end position="24"/>
    </location>
</feature>
<dbReference type="VEuPathDB" id="VectorBase:SSCA002671"/>
<evidence type="ECO:0000256" key="1">
    <source>
        <dbReference type="SAM" id="MobiDB-lite"/>
    </source>
</evidence>
<feature type="compositionally biased region" description="Gly residues" evidence="1">
    <location>
        <begin position="33"/>
        <end position="44"/>
    </location>
</feature>
<evidence type="ECO:0000259" key="3">
    <source>
        <dbReference type="Pfam" id="PF02214"/>
    </source>
</evidence>
<dbReference type="GO" id="GO:0051260">
    <property type="term" value="P:protein homooligomerization"/>
    <property type="evidence" value="ECO:0007669"/>
    <property type="project" value="InterPro"/>
</dbReference>
<feature type="domain" description="Potassium channel tetramerisation-type BTB" evidence="3">
    <location>
        <begin position="99"/>
        <end position="128"/>
    </location>
</feature>
<evidence type="ECO:0000256" key="2">
    <source>
        <dbReference type="SAM" id="SignalP"/>
    </source>
</evidence>
<protein>
    <submittedName>
        <fullName evidence="4">BTB/POZ domain containing protein 3</fullName>
    </submittedName>
</protein>
<dbReference type="Gene3D" id="3.30.710.10">
    <property type="entry name" value="Potassium Channel Kv1.1, Chain A"/>
    <property type="match status" value="1"/>
</dbReference>
<dbReference type="InterPro" id="IPR011333">
    <property type="entry name" value="SKP1/BTB/POZ_sf"/>
</dbReference>
<evidence type="ECO:0000313" key="5">
    <source>
        <dbReference type="Proteomes" id="UP000616769"/>
    </source>
</evidence>
<gene>
    <name evidence="4" type="ORF">QR98_0087640</name>
</gene>
<proteinExistence type="predicted"/>
<name>A0A132AGV0_SARSC</name>
<sequence>MASLFMIFMIVAILLLLLICLCRSIPKTSQDDGPGGASASGPGGSTSDYVYRDYHGPGGEFYQEDNELLAGAEQDLTLSGGFGSRFEPLVHRHDLCERITINISGLVFETQLRTLQQFPNTLLGDPAKRIR</sequence>
<dbReference type="EMBL" id="JXLN01014760">
    <property type="protein sequence ID" value="KPM10214.1"/>
    <property type="molecule type" value="Genomic_DNA"/>
</dbReference>
<keyword evidence="2" id="KW-0732">Signal</keyword>
<feature type="region of interest" description="Disordered" evidence="1">
    <location>
        <begin position="28"/>
        <end position="49"/>
    </location>
</feature>